<dbReference type="InterPro" id="IPR017900">
    <property type="entry name" value="4Fe4S_Fe_S_CS"/>
</dbReference>
<protein>
    <submittedName>
        <fullName evidence="5">4Fe-4S dicluster domain-containing protein</fullName>
    </submittedName>
</protein>
<name>A0A5D0MPZ0_FLESI</name>
<dbReference type="Gene3D" id="3.30.70.20">
    <property type="match status" value="1"/>
</dbReference>
<keyword evidence="2" id="KW-0408">Iron</keyword>
<dbReference type="SUPFAM" id="SSF54862">
    <property type="entry name" value="4Fe-4S ferredoxins"/>
    <property type="match status" value="1"/>
</dbReference>
<dbReference type="EMBL" id="VSIV01000124">
    <property type="protein sequence ID" value="TYB33640.1"/>
    <property type="molecule type" value="Genomic_DNA"/>
</dbReference>
<dbReference type="AlphaFoldDB" id="A0A5D0MPZ0"/>
<dbReference type="GO" id="GO:0051536">
    <property type="term" value="F:iron-sulfur cluster binding"/>
    <property type="evidence" value="ECO:0007669"/>
    <property type="project" value="UniProtKB-KW"/>
</dbReference>
<dbReference type="InterPro" id="IPR017896">
    <property type="entry name" value="4Fe4S_Fe-S-bd"/>
</dbReference>
<reference evidence="5 6" key="1">
    <citation type="submission" date="2019-08" db="EMBL/GenBank/DDBJ databases">
        <title>Genomic characterization of a novel candidate phylum (ARYD3) from a high temperature, high salinity tertiary oil reservoir in north central Oklahoma, USA.</title>
        <authorList>
            <person name="Youssef N.H."/>
            <person name="Yadav A."/>
            <person name="Elshahed M.S."/>
        </authorList>
    </citation>
    <scope>NUCLEOTIDE SEQUENCE [LARGE SCALE GENOMIC DNA]</scope>
    <source>
        <strain evidence="5">ARYD1</strain>
    </source>
</reference>
<evidence type="ECO:0000313" key="6">
    <source>
        <dbReference type="Proteomes" id="UP000323337"/>
    </source>
</evidence>
<evidence type="ECO:0000256" key="1">
    <source>
        <dbReference type="ARBA" id="ARBA00022723"/>
    </source>
</evidence>
<feature type="domain" description="4Fe-4S ferredoxin-type" evidence="4">
    <location>
        <begin position="5"/>
        <end position="34"/>
    </location>
</feature>
<gene>
    <name evidence="5" type="ORF">FXF49_05485</name>
</gene>
<dbReference type="PROSITE" id="PS00198">
    <property type="entry name" value="4FE4S_FER_1"/>
    <property type="match status" value="1"/>
</dbReference>
<feature type="domain" description="4Fe-4S ferredoxin-type" evidence="4">
    <location>
        <begin position="35"/>
        <end position="64"/>
    </location>
</feature>
<accession>A0A5D0MPZ0</accession>
<evidence type="ECO:0000313" key="5">
    <source>
        <dbReference type="EMBL" id="TYB33640.1"/>
    </source>
</evidence>
<dbReference type="RefSeq" id="WP_303700909.1">
    <property type="nucleotide sequence ID" value="NZ_VSIV01000124.1"/>
</dbReference>
<evidence type="ECO:0000256" key="3">
    <source>
        <dbReference type="ARBA" id="ARBA00023014"/>
    </source>
</evidence>
<evidence type="ECO:0000259" key="4">
    <source>
        <dbReference type="PROSITE" id="PS51379"/>
    </source>
</evidence>
<comment type="caution">
    <text evidence="5">The sequence shown here is derived from an EMBL/GenBank/DDBJ whole genome shotgun (WGS) entry which is preliminary data.</text>
</comment>
<dbReference type="GO" id="GO:0046872">
    <property type="term" value="F:metal ion binding"/>
    <property type="evidence" value="ECO:0007669"/>
    <property type="project" value="UniProtKB-KW"/>
</dbReference>
<dbReference type="PROSITE" id="PS51379">
    <property type="entry name" value="4FE4S_FER_2"/>
    <property type="match status" value="2"/>
</dbReference>
<keyword evidence="3" id="KW-0411">Iron-sulfur</keyword>
<proteinExistence type="predicted"/>
<dbReference type="PANTHER" id="PTHR43122:SF1">
    <property type="entry name" value="IRON-SULFUR-BINDING PROTEIN"/>
    <property type="match status" value="1"/>
</dbReference>
<dbReference type="Pfam" id="PF13237">
    <property type="entry name" value="Fer4_10"/>
    <property type="match status" value="1"/>
</dbReference>
<dbReference type="PANTHER" id="PTHR43122">
    <property type="entry name" value="FERREDOXIN SUBUNIT OF PYRUVATE:FLAVODOXIN OXIDOREDUCTASE-RELATED"/>
    <property type="match status" value="1"/>
</dbReference>
<dbReference type="Proteomes" id="UP000323337">
    <property type="component" value="Unassembled WGS sequence"/>
</dbReference>
<sequence>MAKAEKIVIHTDWCKGCEICVELCPTNTLEMQDFKAVVKDLEKCIACMQCELRCPDFAIEVYKKES</sequence>
<keyword evidence="1" id="KW-0479">Metal-binding</keyword>
<organism evidence="5 6">
    <name type="scientific">Flexistipes sinusarabici</name>
    <dbReference type="NCBI Taxonomy" id="2352"/>
    <lineage>
        <taxon>Bacteria</taxon>
        <taxon>Pseudomonadati</taxon>
        <taxon>Deferribacterota</taxon>
        <taxon>Deferribacteres</taxon>
        <taxon>Deferribacterales</taxon>
        <taxon>Flexistipitaceae</taxon>
        <taxon>Flexistipes</taxon>
    </lineage>
</organism>
<evidence type="ECO:0000256" key="2">
    <source>
        <dbReference type="ARBA" id="ARBA00023004"/>
    </source>
</evidence>